<gene>
    <name evidence="3" type="ORF">E3983_00640</name>
    <name evidence="2" type="ORF">Lisr_2812</name>
</gene>
<dbReference type="Proteomes" id="UP000295517">
    <property type="component" value="Chromosome"/>
</dbReference>
<proteinExistence type="predicted"/>
<dbReference type="PATRIC" id="fig|454.4.peg.3087"/>
<feature type="compositionally biased region" description="Polar residues" evidence="1">
    <location>
        <begin position="43"/>
        <end position="61"/>
    </location>
</feature>
<accession>A0A0W0V1P4</accession>
<feature type="compositionally biased region" description="Basic residues" evidence="1">
    <location>
        <begin position="27"/>
        <end position="40"/>
    </location>
</feature>
<dbReference type="EMBL" id="CP038254">
    <property type="protein sequence ID" value="QBR82989.1"/>
    <property type="molecule type" value="Genomic_DNA"/>
</dbReference>
<evidence type="ECO:0000313" key="5">
    <source>
        <dbReference type="Proteomes" id="UP000295517"/>
    </source>
</evidence>
<evidence type="ECO:0000313" key="2">
    <source>
        <dbReference type="EMBL" id="KTD14036.1"/>
    </source>
</evidence>
<dbReference type="STRING" id="454.Lisr_2812"/>
<organism evidence="2 4">
    <name type="scientific">Legionella israelensis</name>
    <dbReference type="NCBI Taxonomy" id="454"/>
    <lineage>
        <taxon>Bacteria</taxon>
        <taxon>Pseudomonadati</taxon>
        <taxon>Pseudomonadota</taxon>
        <taxon>Gammaproteobacteria</taxon>
        <taxon>Legionellales</taxon>
        <taxon>Legionellaceae</taxon>
        <taxon>Legionella</taxon>
    </lineage>
</organism>
<evidence type="ECO:0000256" key="1">
    <source>
        <dbReference type="SAM" id="MobiDB-lite"/>
    </source>
</evidence>
<evidence type="ECO:0000313" key="4">
    <source>
        <dbReference type="Proteomes" id="UP000054761"/>
    </source>
</evidence>
<dbReference type="EMBL" id="LNYH01000151">
    <property type="protein sequence ID" value="KTD14036.1"/>
    <property type="molecule type" value="Genomic_DNA"/>
</dbReference>
<evidence type="ECO:0000313" key="3">
    <source>
        <dbReference type="EMBL" id="QBR82989.1"/>
    </source>
</evidence>
<feature type="region of interest" description="Disordered" evidence="1">
    <location>
        <begin position="23"/>
        <end position="63"/>
    </location>
</feature>
<reference evidence="3 5" key="2">
    <citation type="submission" date="2019-03" db="EMBL/GenBank/DDBJ databases">
        <title>Diverse conjugative elements silence natural transformation in Legionella species.</title>
        <authorList>
            <person name="Durieux I."/>
            <person name="Ginevra C."/>
            <person name="Attaiech L."/>
            <person name="Picq K."/>
            <person name="Juan P.A."/>
            <person name="Jarraud S."/>
            <person name="Charpentier X."/>
        </authorList>
    </citation>
    <scope>NUCLEOTIDE SEQUENCE [LARGE SCALE GENOMIC DNA]</scope>
    <source>
        <strain evidence="3 5">HL-0427-4011</strain>
    </source>
</reference>
<keyword evidence="4" id="KW-1185">Reference proteome</keyword>
<dbReference type="Proteomes" id="UP000054761">
    <property type="component" value="Unassembled WGS sequence"/>
</dbReference>
<reference evidence="2 4" key="1">
    <citation type="submission" date="2015-11" db="EMBL/GenBank/DDBJ databases">
        <title>Genomic analysis of 38 Legionella species identifies large and diverse effector repertoires.</title>
        <authorList>
            <person name="Burstein D."/>
            <person name="Amaro F."/>
            <person name="Zusman T."/>
            <person name="Lifshitz Z."/>
            <person name="Cohen O."/>
            <person name="Gilbert J.A."/>
            <person name="Pupko T."/>
            <person name="Shuman H.A."/>
            <person name="Segal G."/>
        </authorList>
    </citation>
    <scope>NUCLEOTIDE SEQUENCE [LARGE SCALE GENOMIC DNA]</scope>
    <source>
        <strain evidence="2 4">Bercovier 4</strain>
    </source>
</reference>
<sequence>MSEKAQRTVASLREKMLHRYGDGYQHKHDKSHHPYRKHYPSHPCNSTRNMNEMAPSSNSTGLLKKYKLRKIRKRLDKGHFH</sequence>
<protein>
    <submittedName>
        <fullName evidence="2">Uncharacterized protein</fullName>
    </submittedName>
</protein>
<dbReference type="OrthoDB" id="5638627at2"/>
<dbReference type="AlphaFoldDB" id="A0A0W0V1P4"/>
<name>A0A0W0V1P4_9GAMM</name>
<dbReference type="RefSeq" id="WP_058503075.1">
    <property type="nucleotide sequence ID" value="NZ_CAAAJA010000018.1"/>
</dbReference>